<name>A0A0A8YWY1_ARUDO</name>
<accession>A0A0A8YWY1</accession>
<dbReference type="AlphaFoldDB" id="A0A0A8YWY1"/>
<reference evidence="1" key="1">
    <citation type="submission" date="2014-09" db="EMBL/GenBank/DDBJ databases">
        <authorList>
            <person name="Magalhaes I.L.F."/>
            <person name="Oliveira U."/>
            <person name="Santos F.R."/>
            <person name="Vidigal T.H.D.A."/>
            <person name="Brescovit A.D."/>
            <person name="Santos A.J."/>
        </authorList>
    </citation>
    <scope>NUCLEOTIDE SEQUENCE</scope>
    <source>
        <tissue evidence="1">Shoot tissue taken approximately 20 cm above the soil surface</tissue>
    </source>
</reference>
<proteinExistence type="predicted"/>
<evidence type="ECO:0000313" key="1">
    <source>
        <dbReference type="EMBL" id="JAD29953.1"/>
    </source>
</evidence>
<organism evidence="1">
    <name type="scientific">Arundo donax</name>
    <name type="common">Giant reed</name>
    <name type="synonym">Donax arundinaceus</name>
    <dbReference type="NCBI Taxonomy" id="35708"/>
    <lineage>
        <taxon>Eukaryota</taxon>
        <taxon>Viridiplantae</taxon>
        <taxon>Streptophyta</taxon>
        <taxon>Embryophyta</taxon>
        <taxon>Tracheophyta</taxon>
        <taxon>Spermatophyta</taxon>
        <taxon>Magnoliopsida</taxon>
        <taxon>Liliopsida</taxon>
        <taxon>Poales</taxon>
        <taxon>Poaceae</taxon>
        <taxon>PACMAD clade</taxon>
        <taxon>Arundinoideae</taxon>
        <taxon>Arundineae</taxon>
        <taxon>Arundo</taxon>
    </lineage>
</organism>
<sequence>MTMMTHHIGAQNNSNEF</sequence>
<protein>
    <submittedName>
        <fullName evidence="1">Uncharacterized protein</fullName>
    </submittedName>
</protein>
<reference evidence="1" key="2">
    <citation type="journal article" date="2015" name="Data Brief">
        <title>Shoot transcriptome of the giant reed, Arundo donax.</title>
        <authorList>
            <person name="Barrero R.A."/>
            <person name="Guerrero F.D."/>
            <person name="Moolhuijzen P."/>
            <person name="Goolsby J.A."/>
            <person name="Tidwell J."/>
            <person name="Bellgard S.E."/>
            <person name="Bellgard M.I."/>
        </authorList>
    </citation>
    <scope>NUCLEOTIDE SEQUENCE</scope>
    <source>
        <tissue evidence="1">Shoot tissue taken approximately 20 cm above the soil surface</tissue>
    </source>
</reference>
<dbReference type="EMBL" id="GBRH01267942">
    <property type="protein sequence ID" value="JAD29953.1"/>
    <property type="molecule type" value="Transcribed_RNA"/>
</dbReference>